<keyword evidence="1" id="KW-0812">Transmembrane</keyword>
<dbReference type="HOGENOM" id="CLU_1760407_0_0_1"/>
<name>G0MRM0_CAEBE</name>
<feature type="transmembrane region" description="Helical" evidence="1">
    <location>
        <begin position="49"/>
        <end position="71"/>
    </location>
</feature>
<organism evidence="3">
    <name type="scientific">Caenorhabditis brenneri</name>
    <name type="common">Nematode worm</name>
    <dbReference type="NCBI Taxonomy" id="135651"/>
    <lineage>
        <taxon>Eukaryota</taxon>
        <taxon>Metazoa</taxon>
        <taxon>Ecdysozoa</taxon>
        <taxon>Nematoda</taxon>
        <taxon>Chromadorea</taxon>
        <taxon>Rhabditida</taxon>
        <taxon>Rhabditina</taxon>
        <taxon>Rhabditomorpha</taxon>
        <taxon>Rhabditoidea</taxon>
        <taxon>Rhabditidae</taxon>
        <taxon>Peloderinae</taxon>
        <taxon>Caenorhabditis</taxon>
    </lineage>
</organism>
<keyword evidence="1" id="KW-1133">Transmembrane helix</keyword>
<sequence length="148" mass="17936">MVFVKIWIVTRPFEQWKSDRFSLIFGYSGALIINLFFHFYFWWTEYKSTKIYFILTIYHLLIITHSVLFIMKPAERYIYNYKNGETAFTFLSLLLFPLVAIPIFGTFESYMVHIWLNFLFSFYVIELKVVLNQRYSSLDELPFSHISE</sequence>
<accession>G0MRM0</accession>
<feature type="transmembrane region" description="Helical" evidence="1">
    <location>
        <begin position="83"/>
        <end position="104"/>
    </location>
</feature>
<evidence type="ECO:0000256" key="1">
    <source>
        <dbReference type="SAM" id="Phobius"/>
    </source>
</evidence>
<protein>
    <submittedName>
        <fullName evidence="2">Uncharacterized protein</fullName>
    </submittedName>
</protein>
<keyword evidence="3" id="KW-1185">Reference proteome</keyword>
<keyword evidence="1" id="KW-0472">Membrane</keyword>
<dbReference type="AlphaFoldDB" id="G0MRM0"/>
<reference evidence="3" key="1">
    <citation type="submission" date="2011-07" db="EMBL/GenBank/DDBJ databases">
        <authorList>
            <consortium name="Caenorhabditis brenneri Sequencing and Analysis Consortium"/>
            <person name="Wilson R.K."/>
        </authorList>
    </citation>
    <scope>NUCLEOTIDE SEQUENCE [LARGE SCALE GENOMIC DNA]</scope>
    <source>
        <strain evidence="3">PB2801</strain>
    </source>
</reference>
<proteinExistence type="predicted"/>
<dbReference type="Proteomes" id="UP000008068">
    <property type="component" value="Unassembled WGS sequence"/>
</dbReference>
<dbReference type="EMBL" id="GL379809">
    <property type="protein sequence ID" value="EGT42596.1"/>
    <property type="molecule type" value="Genomic_DNA"/>
</dbReference>
<gene>
    <name evidence="2" type="ORF">CAEBREN_13243</name>
</gene>
<evidence type="ECO:0000313" key="2">
    <source>
        <dbReference type="EMBL" id="EGT42596.1"/>
    </source>
</evidence>
<evidence type="ECO:0000313" key="3">
    <source>
        <dbReference type="Proteomes" id="UP000008068"/>
    </source>
</evidence>
<feature type="transmembrane region" description="Helical" evidence="1">
    <location>
        <begin position="21"/>
        <end position="43"/>
    </location>
</feature>
<dbReference type="InParanoid" id="G0MRM0"/>